<sequence length="287" mass="31510">MKCKTLFPLVALCLIVLSGNAQYAVSQFSVSDVTWNDMTATAGSGFYNKVTPTIINGISYSYVQGISGRHDGPGWSTQIAIPYANADGERMYFRKANGITNWGDWNEIWHSGTSRMLLNKPVDNGTDQLQVNGSAIVDRYRLGNIATPSYGAGTFAPAGSTFAIYTANAERLRVDPSGNVGIGTTSPQAKLAVNGTILAKKVKVTLNTNDWPDYVFHRDYVLPPLLEVASYIREHQHLPGIPSAEKISEEGLDVGEFNKQLLKKVEELTLYVIELKKEISEMKEAKK</sequence>
<evidence type="ECO:0008006" key="5">
    <source>
        <dbReference type="Google" id="ProtNLM"/>
    </source>
</evidence>
<feature type="signal peptide" evidence="2">
    <location>
        <begin position="1"/>
        <end position="23"/>
    </location>
</feature>
<dbReference type="OrthoDB" id="657976at2"/>
<dbReference type="AlphaFoldDB" id="A0A1N6GQ68"/>
<keyword evidence="2" id="KW-0732">Signal</keyword>
<evidence type="ECO:0000256" key="1">
    <source>
        <dbReference type="SAM" id="Coils"/>
    </source>
</evidence>
<dbReference type="STRING" id="536979.SAMN04488055_2907"/>
<dbReference type="Proteomes" id="UP000185003">
    <property type="component" value="Unassembled WGS sequence"/>
</dbReference>
<name>A0A1N6GQ68_9BACT</name>
<keyword evidence="4" id="KW-1185">Reference proteome</keyword>
<gene>
    <name evidence="3" type="ORF">SAMN04488055_2907</name>
</gene>
<dbReference type="EMBL" id="FSRA01000001">
    <property type="protein sequence ID" value="SIO09706.1"/>
    <property type="molecule type" value="Genomic_DNA"/>
</dbReference>
<accession>A0A1N6GQ68</accession>
<protein>
    <recommendedName>
        <fullName evidence="5">Chaperone of endosialidase</fullName>
    </recommendedName>
</protein>
<feature type="coiled-coil region" evidence="1">
    <location>
        <begin position="258"/>
        <end position="285"/>
    </location>
</feature>
<organism evidence="3 4">
    <name type="scientific">Chitinophaga niabensis</name>
    <dbReference type="NCBI Taxonomy" id="536979"/>
    <lineage>
        <taxon>Bacteria</taxon>
        <taxon>Pseudomonadati</taxon>
        <taxon>Bacteroidota</taxon>
        <taxon>Chitinophagia</taxon>
        <taxon>Chitinophagales</taxon>
        <taxon>Chitinophagaceae</taxon>
        <taxon>Chitinophaga</taxon>
    </lineage>
</organism>
<dbReference type="RefSeq" id="WP_143197448.1">
    <property type="nucleotide sequence ID" value="NZ_FSRA01000001.1"/>
</dbReference>
<evidence type="ECO:0000313" key="3">
    <source>
        <dbReference type="EMBL" id="SIO09706.1"/>
    </source>
</evidence>
<dbReference type="CDD" id="cd19958">
    <property type="entry name" value="pyocin_knob"/>
    <property type="match status" value="1"/>
</dbReference>
<keyword evidence="1" id="KW-0175">Coiled coil</keyword>
<evidence type="ECO:0000256" key="2">
    <source>
        <dbReference type="SAM" id="SignalP"/>
    </source>
</evidence>
<feature type="chain" id="PRO_5012071224" description="Chaperone of endosialidase" evidence="2">
    <location>
        <begin position="24"/>
        <end position="287"/>
    </location>
</feature>
<evidence type="ECO:0000313" key="4">
    <source>
        <dbReference type="Proteomes" id="UP000185003"/>
    </source>
</evidence>
<reference evidence="3 4" key="1">
    <citation type="submission" date="2016-11" db="EMBL/GenBank/DDBJ databases">
        <authorList>
            <person name="Jaros S."/>
            <person name="Januszkiewicz K."/>
            <person name="Wedrychowicz H."/>
        </authorList>
    </citation>
    <scope>NUCLEOTIDE SEQUENCE [LARGE SCALE GENOMIC DNA]</scope>
    <source>
        <strain evidence="3 4">DSM 24787</strain>
    </source>
</reference>
<proteinExistence type="predicted"/>